<dbReference type="EC" id="2.7.13.3" evidence="4"/>
<dbReference type="Gene3D" id="1.10.287.130">
    <property type="match status" value="1"/>
</dbReference>
<dbReference type="PROSITE" id="PS50112">
    <property type="entry name" value="PAS"/>
    <property type="match status" value="1"/>
</dbReference>
<dbReference type="Pfam" id="PF03924">
    <property type="entry name" value="CHASE"/>
    <property type="match status" value="1"/>
</dbReference>
<evidence type="ECO:0000256" key="8">
    <source>
        <dbReference type="ARBA" id="ARBA00022692"/>
    </source>
</evidence>
<evidence type="ECO:0000313" key="19">
    <source>
        <dbReference type="EMBL" id="KFX69138.1"/>
    </source>
</evidence>
<feature type="domain" description="PAS" evidence="17">
    <location>
        <begin position="535"/>
        <end position="608"/>
    </location>
</feature>
<dbReference type="GO" id="GO:0045121">
    <property type="term" value="C:membrane raft"/>
    <property type="evidence" value="ECO:0007669"/>
    <property type="project" value="UniProtKB-SubCell"/>
</dbReference>
<dbReference type="CDD" id="cd00130">
    <property type="entry name" value="PAS"/>
    <property type="match status" value="1"/>
</dbReference>
<evidence type="ECO:0000256" key="11">
    <source>
        <dbReference type="ARBA" id="ARBA00022840"/>
    </source>
</evidence>
<dbReference type="PROSITE" id="PS50109">
    <property type="entry name" value="HIS_KIN"/>
    <property type="match status" value="1"/>
</dbReference>
<dbReference type="GO" id="GO:0009927">
    <property type="term" value="F:histidine phosphotransfer kinase activity"/>
    <property type="evidence" value="ECO:0007669"/>
    <property type="project" value="TreeGrafter"/>
</dbReference>
<evidence type="ECO:0000259" key="17">
    <source>
        <dbReference type="PROSITE" id="PS50112"/>
    </source>
</evidence>
<evidence type="ECO:0000256" key="14">
    <source>
        <dbReference type="ARBA" id="ARBA00023136"/>
    </source>
</evidence>
<evidence type="ECO:0000256" key="15">
    <source>
        <dbReference type="SAM" id="Phobius"/>
    </source>
</evidence>
<dbReference type="Gene3D" id="3.30.450.20">
    <property type="entry name" value="PAS domain"/>
    <property type="match status" value="1"/>
</dbReference>
<dbReference type="GO" id="GO:0005886">
    <property type="term" value="C:plasma membrane"/>
    <property type="evidence" value="ECO:0007669"/>
    <property type="project" value="UniProtKB-SubCell"/>
</dbReference>
<dbReference type="InterPro" id="IPR035965">
    <property type="entry name" value="PAS-like_dom_sf"/>
</dbReference>
<dbReference type="PANTHER" id="PTHR43047:SF72">
    <property type="entry name" value="OSMOSENSING HISTIDINE PROTEIN KINASE SLN1"/>
    <property type="match status" value="1"/>
</dbReference>
<dbReference type="Pfam" id="PF00512">
    <property type="entry name" value="HisKA"/>
    <property type="match status" value="1"/>
</dbReference>
<dbReference type="InterPro" id="IPR006189">
    <property type="entry name" value="CHASE_dom"/>
</dbReference>
<feature type="transmembrane region" description="Helical" evidence="15">
    <location>
        <begin position="46"/>
        <end position="68"/>
    </location>
</feature>
<dbReference type="Pfam" id="PF00989">
    <property type="entry name" value="PAS"/>
    <property type="match status" value="1"/>
</dbReference>
<dbReference type="PRINTS" id="PR00344">
    <property type="entry name" value="BCTRLSENSOR"/>
</dbReference>
<name>A0A0A1YJJ6_9PSED</name>
<dbReference type="CDD" id="cd00082">
    <property type="entry name" value="HisKA"/>
    <property type="match status" value="1"/>
</dbReference>
<keyword evidence="13" id="KW-0902">Two-component regulatory system</keyword>
<dbReference type="NCBIfam" id="TIGR00229">
    <property type="entry name" value="sensory_box"/>
    <property type="match status" value="1"/>
</dbReference>
<keyword evidence="5" id="KW-1003">Cell membrane</keyword>
<dbReference type="FunFam" id="3.30.565.10:FF:000023">
    <property type="entry name" value="PAS domain-containing sensor histidine kinase"/>
    <property type="match status" value="1"/>
</dbReference>
<dbReference type="Pfam" id="PF05231">
    <property type="entry name" value="MASE1"/>
    <property type="match status" value="1"/>
</dbReference>
<feature type="domain" description="CHASE" evidence="18">
    <location>
        <begin position="260"/>
        <end position="454"/>
    </location>
</feature>
<comment type="caution">
    <text evidence="19">The sequence shown here is derived from an EMBL/GenBank/DDBJ whole genome shotgun (WGS) entry which is preliminary data.</text>
</comment>
<dbReference type="InterPro" id="IPR003594">
    <property type="entry name" value="HATPase_dom"/>
</dbReference>
<dbReference type="SUPFAM" id="SSF47384">
    <property type="entry name" value="Homodimeric domain of signal transducing histidine kinase"/>
    <property type="match status" value="1"/>
</dbReference>
<evidence type="ECO:0000256" key="3">
    <source>
        <dbReference type="ARBA" id="ARBA00004651"/>
    </source>
</evidence>
<dbReference type="SMART" id="SM00388">
    <property type="entry name" value="HisKA"/>
    <property type="match status" value="1"/>
</dbReference>
<evidence type="ECO:0000259" key="18">
    <source>
        <dbReference type="PROSITE" id="PS50839"/>
    </source>
</evidence>
<dbReference type="InterPro" id="IPR042240">
    <property type="entry name" value="CHASE_sf"/>
</dbReference>
<proteinExistence type="predicted"/>
<evidence type="ECO:0000256" key="7">
    <source>
        <dbReference type="ARBA" id="ARBA00022679"/>
    </source>
</evidence>
<dbReference type="InterPro" id="IPR004358">
    <property type="entry name" value="Sig_transdc_His_kin-like_C"/>
</dbReference>
<accession>A0A0A1YJJ6</accession>
<dbReference type="CDD" id="cd16922">
    <property type="entry name" value="HATPase_EvgS-ArcB-TorS-like"/>
    <property type="match status" value="1"/>
</dbReference>
<sequence>MQTAPFAAVPLPAKILLLALAYAGAGHLALMLAIPPGFASAIFPPVGIALAAVLIWGYPMLAGVFLGSTLLNLSIGFISLEQLSLKGLLIAMGIALGTSLQSLIGSWLIRQFVGFPSSLTDERSIFLLLFIGGPLACLISASGGAGVLYLSQVITAAQLPFSWWTWWVGDSIGVLIATPLMFILFAQPRALWRSRAGSVGLPLLISCSIMVLIFIRASEAEQHNLRLRFHEQTKMMTTTLKFRFELYGKAAQSIERLFSASDQVSREDFARFVANLPSTYPGITAVSWDPLISADQRAGYEAQMVAEGFAGFRISEYNDAGELVSAAQREVYAPVTFVEPFAANAKALGFDVLSKRHRRQALKKARDSARAVMTAPITLIQDNEAPQPGVLLLYPVYRSDLPLSVGERKRELRGYAVAVIRIADLIENALKAYPADSFQLQLLDITDATPQPLYGQSSAALPPYAAGLLWQESFQVAGRMLQLSISPTEAFLQRNHGLQPWAVLAGGLLLCSLLGGYLLTVTGRADQIRHQVTQRTLELSAILENAAEGILIFDEQGLIERTNPASSRLFGYASTALLGREIGSLIPALHRRAEDTLEDMLGKPLEVTATNATAQQLELEVNLSRYELPGRQRYICMARDISARKQVERLKSEFISTVSHELRTPLTSIKGSLGLLSAGAVGELPEKVRELVCIAQSNSERLVNLVNDILDIEKLEFGQTRIQLSRTDLRPLLHEALAHNQGYADSFDVHLSLDDRALPEQVPVEIDSQRLQQVLSNLISNAVKFSEPRNQVQISAEIIERAVRIQVQDHGPGIAEEFRERIFHKFAQADGSDSRRKGGTGLGLSICKNLVERMNGQIGYSSVLGEGSTFYFTLPLTET</sequence>
<dbReference type="InterPro" id="IPR036097">
    <property type="entry name" value="HisK_dim/P_sf"/>
</dbReference>
<evidence type="ECO:0000256" key="13">
    <source>
        <dbReference type="ARBA" id="ARBA00023012"/>
    </source>
</evidence>
<keyword evidence="6" id="KW-0597">Phosphoprotein</keyword>
<dbReference type="OrthoDB" id="9797243at2"/>
<dbReference type="InterPro" id="IPR007895">
    <property type="entry name" value="MASE1"/>
</dbReference>
<dbReference type="eggNOG" id="COG3447">
    <property type="taxonomic scope" value="Bacteria"/>
</dbReference>
<dbReference type="AlphaFoldDB" id="A0A0A1YJJ6"/>
<comment type="catalytic activity">
    <reaction evidence="1">
        <text>ATP + protein L-histidine = ADP + protein N-phospho-L-histidine.</text>
        <dbReference type="EC" id="2.7.13.3"/>
    </reaction>
</comment>
<dbReference type="FunFam" id="1.10.287.130:FF:000001">
    <property type="entry name" value="Two-component sensor histidine kinase"/>
    <property type="match status" value="1"/>
</dbReference>
<dbReference type="SUPFAM" id="SSF55785">
    <property type="entry name" value="PYP-like sensor domain (PAS domain)"/>
    <property type="match status" value="1"/>
</dbReference>
<dbReference type="SMART" id="SM00091">
    <property type="entry name" value="PAS"/>
    <property type="match status" value="1"/>
</dbReference>
<dbReference type="eggNOG" id="COG5002">
    <property type="taxonomic scope" value="Bacteria"/>
</dbReference>
<dbReference type="SMART" id="SM00387">
    <property type="entry name" value="HATPase_c"/>
    <property type="match status" value="1"/>
</dbReference>
<dbReference type="EMBL" id="AWSQ01000004">
    <property type="protein sequence ID" value="KFX69138.1"/>
    <property type="molecule type" value="Genomic_DNA"/>
</dbReference>
<evidence type="ECO:0000256" key="9">
    <source>
        <dbReference type="ARBA" id="ARBA00022741"/>
    </source>
</evidence>
<dbReference type="InterPro" id="IPR036890">
    <property type="entry name" value="HATPase_C_sf"/>
</dbReference>
<keyword evidence="14 15" id="KW-0472">Membrane</keyword>
<protein>
    <recommendedName>
        <fullName evidence="4">histidine kinase</fullName>
        <ecNumber evidence="4">2.7.13.3</ecNumber>
    </recommendedName>
</protein>
<evidence type="ECO:0000256" key="10">
    <source>
        <dbReference type="ARBA" id="ARBA00022777"/>
    </source>
</evidence>
<dbReference type="STRING" id="1395571.TMS3_0116845"/>
<evidence type="ECO:0000256" key="2">
    <source>
        <dbReference type="ARBA" id="ARBA00004314"/>
    </source>
</evidence>
<organism evidence="19 20">
    <name type="scientific">Pseudomonas taeanensis MS-3</name>
    <dbReference type="NCBI Taxonomy" id="1395571"/>
    <lineage>
        <taxon>Bacteria</taxon>
        <taxon>Pseudomonadati</taxon>
        <taxon>Pseudomonadota</taxon>
        <taxon>Gammaproteobacteria</taxon>
        <taxon>Pseudomonadales</taxon>
        <taxon>Pseudomonadaceae</taxon>
        <taxon>Pseudomonas</taxon>
    </lineage>
</organism>
<dbReference type="RefSeq" id="WP_025166368.1">
    <property type="nucleotide sequence ID" value="NZ_AWSQ01000004.1"/>
</dbReference>
<dbReference type="GO" id="GO:0006355">
    <property type="term" value="P:regulation of DNA-templated transcription"/>
    <property type="evidence" value="ECO:0007669"/>
    <property type="project" value="InterPro"/>
</dbReference>
<reference evidence="19 20" key="1">
    <citation type="journal article" date="2014" name="Genome Announc.">
        <title>Draft Genome Sequence of Petroleum Oil-Degrading Marine Bacterium Pseudomonas taeanensis Strain MS-3, Isolated from a Crude Oil-Contaminated Seashore.</title>
        <authorList>
            <person name="Lee S.Y."/>
            <person name="Kim S.H."/>
            <person name="Lee D.G."/>
            <person name="Shin S."/>
            <person name="Yun S.H."/>
            <person name="Choi C.W."/>
            <person name="Chung Y.H."/>
            <person name="Choi J.S."/>
            <person name="Kahng H.Y."/>
            <person name="Kim S.I."/>
        </authorList>
    </citation>
    <scope>NUCLEOTIDE SEQUENCE [LARGE SCALE GENOMIC DNA]</scope>
    <source>
        <strain evidence="19 20">MS-3</strain>
    </source>
</reference>
<evidence type="ECO:0000256" key="6">
    <source>
        <dbReference type="ARBA" id="ARBA00022553"/>
    </source>
</evidence>
<comment type="subcellular location">
    <subcellularLocation>
        <location evidence="3">Cell membrane</location>
        <topology evidence="3">Multi-pass membrane protein</topology>
    </subcellularLocation>
    <subcellularLocation>
        <location evidence="2">Membrane raft</location>
        <topology evidence="2">Multi-pass membrane protein</topology>
    </subcellularLocation>
</comment>
<evidence type="ECO:0000256" key="12">
    <source>
        <dbReference type="ARBA" id="ARBA00022989"/>
    </source>
</evidence>
<evidence type="ECO:0000313" key="20">
    <source>
        <dbReference type="Proteomes" id="UP000030063"/>
    </source>
</evidence>
<keyword evidence="11" id="KW-0067">ATP-binding</keyword>
<feature type="transmembrane region" description="Helical" evidence="15">
    <location>
        <begin position="125"/>
        <end position="151"/>
    </location>
</feature>
<feature type="transmembrane region" description="Helical" evidence="15">
    <location>
        <begin position="198"/>
        <end position="217"/>
    </location>
</feature>
<dbReference type="InterPro" id="IPR000014">
    <property type="entry name" value="PAS"/>
</dbReference>
<keyword evidence="8 15" id="KW-0812">Transmembrane</keyword>
<gene>
    <name evidence="19" type="ORF">TMS3_0116845</name>
</gene>
<dbReference type="Gene3D" id="3.30.450.350">
    <property type="entry name" value="CHASE domain"/>
    <property type="match status" value="1"/>
</dbReference>
<keyword evidence="10" id="KW-0418">Kinase</keyword>
<feature type="transmembrane region" description="Helical" evidence="15">
    <location>
        <begin position="88"/>
        <end position="113"/>
    </location>
</feature>
<dbReference type="Pfam" id="PF02518">
    <property type="entry name" value="HATPase_c"/>
    <property type="match status" value="1"/>
</dbReference>
<keyword evidence="7" id="KW-0808">Transferase</keyword>
<evidence type="ECO:0000259" key="16">
    <source>
        <dbReference type="PROSITE" id="PS50109"/>
    </source>
</evidence>
<evidence type="ECO:0000256" key="1">
    <source>
        <dbReference type="ARBA" id="ARBA00000085"/>
    </source>
</evidence>
<dbReference type="GO" id="GO:0005524">
    <property type="term" value="F:ATP binding"/>
    <property type="evidence" value="ECO:0007669"/>
    <property type="project" value="UniProtKB-KW"/>
</dbReference>
<dbReference type="InterPro" id="IPR013767">
    <property type="entry name" value="PAS_fold"/>
</dbReference>
<feature type="transmembrane region" description="Helical" evidence="15">
    <location>
        <begin position="163"/>
        <end position="186"/>
    </location>
</feature>
<evidence type="ECO:0000256" key="5">
    <source>
        <dbReference type="ARBA" id="ARBA00022475"/>
    </source>
</evidence>
<dbReference type="PROSITE" id="PS50839">
    <property type="entry name" value="CHASE"/>
    <property type="match status" value="1"/>
</dbReference>
<dbReference type="Proteomes" id="UP000030063">
    <property type="component" value="Unassembled WGS sequence"/>
</dbReference>
<dbReference type="InterPro" id="IPR003661">
    <property type="entry name" value="HisK_dim/P_dom"/>
</dbReference>
<dbReference type="GO" id="GO:0000155">
    <property type="term" value="F:phosphorelay sensor kinase activity"/>
    <property type="evidence" value="ECO:0007669"/>
    <property type="project" value="InterPro"/>
</dbReference>
<feature type="transmembrane region" description="Helical" evidence="15">
    <location>
        <begin position="15"/>
        <end position="34"/>
    </location>
</feature>
<keyword evidence="9" id="KW-0547">Nucleotide-binding</keyword>
<dbReference type="Gene3D" id="3.30.565.10">
    <property type="entry name" value="Histidine kinase-like ATPase, C-terminal domain"/>
    <property type="match status" value="1"/>
</dbReference>
<dbReference type="SMART" id="SM01079">
    <property type="entry name" value="CHASE"/>
    <property type="match status" value="1"/>
</dbReference>
<evidence type="ECO:0000256" key="4">
    <source>
        <dbReference type="ARBA" id="ARBA00012438"/>
    </source>
</evidence>
<dbReference type="InterPro" id="IPR005467">
    <property type="entry name" value="His_kinase_dom"/>
</dbReference>
<keyword evidence="12 15" id="KW-1133">Transmembrane helix</keyword>
<dbReference type="PANTHER" id="PTHR43047">
    <property type="entry name" value="TWO-COMPONENT HISTIDINE PROTEIN KINASE"/>
    <property type="match status" value="1"/>
</dbReference>
<feature type="domain" description="Histidine kinase" evidence="16">
    <location>
        <begin position="657"/>
        <end position="878"/>
    </location>
</feature>
<keyword evidence="20" id="KW-1185">Reference proteome</keyword>
<dbReference type="SUPFAM" id="SSF55874">
    <property type="entry name" value="ATPase domain of HSP90 chaperone/DNA topoisomerase II/histidine kinase"/>
    <property type="match status" value="1"/>
</dbReference>